<dbReference type="Pfam" id="PF01554">
    <property type="entry name" value="MatE"/>
    <property type="match status" value="1"/>
</dbReference>
<feature type="transmembrane region" description="Helical" evidence="6">
    <location>
        <begin position="175"/>
        <end position="200"/>
    </location>
</feature>
<feature type="transmembrane region" description="Helical" evidence="6">
    <location>
        <begin position="69"/>
        <end position="90"/>
    </location>
</feature>
<feature type="transmembrane region" description="Helical" evidence="6">
    <location>
        <begin position="12"/>
        <end position="30"/>
    </location>
</feature>
<evidence type="ECO:0000256" key="2">
    <source>
        <dbReference type="ARBA" id="ARBA00010199"/>
    </source>
</evidence>
<keyword evidence="6" id="KW-1133">Transmembrane helix</keyword>
<keyword evidence="6" id="KW-0472">Membrane</keyword>
<evidence type="ECO:0000256" key="1">
    <source>
        <dbReference type="ARBA" id="ARBA00003408"/>
    </source>
</evidence>
<proteinExistence type="inferred from homology"/>
<dbReference type="InterPro" id="IPR050222">
    <property type="entry name" value="MATE_MdtK"/>
</dbReference>
<accession>A0ABD4RH22</accession>
<sequence length="243" mass="26922">MEKIKDFFKNKQFFKTLIILALPIILQNILTSSLNMADTLMIGSIGDEQVAAVGIFTKDLQVIKEASSYLAIVSISYIVTAITFTIATALRCMEDSKTPMIISAVAVCINIVLNYIFIFGKFGVPEMGVQGAAIATVIARFVECTLLAIKGHKHKVLHGEFKEYFMFKKDFAFSIYKSVILVVLNEACWGFGTFFYSIAYGKLGTESMAAVQITNNIQNLFFVVCFSMASSSLVMIGNLMYHI</sequence>
<protein>
    <recommendedName>
        <fullName evidence="3">Probable multidrug resistance protein NorM</fullName>
    </recommendedName>
    <alternativeName>
        <fullName evidence="5">Multidrug-efflux transporter</fullName>
    </alternativeName>
</protein>
<dbReference type="AlphaFoldDB" id="A0ABD4RH22"/>
<evidence type="ECO:0000313" key="7">
    <source>
        <dbReference type="EMBL" id="MBX7290762.1"/>
    </source>
</evidence>
<dbReference type="KEGG" id="cchv:BTM20_09535"/>
<evidence type="ECO:0000313" key="8">
    <source>
        <dbReference type="Proteomes" id="UP000775179"/>
    </source>
</evidence>
<comment type="function">
    <text evidence="1">Multidrug efflux pump.</text>
</comment>
<organism evidence="7 8">
    <name type="scientific">Clostridium chauvoei</name>
    <dbReference type="NCBI Taxonomy" id="46867"/>
    <lineage>
        <taxon>Bacteria</taxon>
        <taxon>Bacillati</taxon>
        <taxon>Bacillota</taxon>
        <taxon>Clostridia</taxon>
        <taxon>Eubacteriales</taxon>
        <taxon>Clostridiaceae</taxon>
        <taxon>Clostridium</taxon>
    </lineage>
</organism>
<dbReference type="EMBL" id="JAIFTX010000012">
    <property type="protein sequence ID" value="MBX7290762.1"/>
    <property type="molecule type" value="Genomic_DNA"/>
</dbReference>
<dbReference type="PANTHER" id="PTHR43298:SF2">
    <property type="entry name" value="FMN_FAD EXPORTER YEEO-RELATED"/>
    <property type="match status" value="1"/>
</dbReference>
<evidence type="ECO:0000256" key="5">
    <source>
        <dbReference type="ARBA" id="ARBA00031636"/>
    </source>
</evidence>
<feature type="transmembrane region" description="Helical" evidence="6">
    <location>
        <begin position="102"/>
        <end position="122"/>
    </location>
</feature>
<dbReference type="RefSeq" id="WP_021876104.1">
    <property type="nucleotide sequence ID" value="NZ_CP018624.1"/>
</dbReference>
<comment type="caution">
    <text evidence="7">The sequence shown here is derived from an EMBL/GenBank/DDBJ whole genome shotgun (WGS) entry which is preliminary data.</text>
</comment>
<feature type="transmembrane region" description="Helical" evidence="6">
    <location>
        <begin position="220"/>
        <end position="241"/>
    </location>
</feature>
<keyword evidence="6" id="KW-0812">Transmembrane</keyword>
<reference evidence="7 8" key="1">
    <citation type="submission" date="2021-08" db="EMBL/GenBank/DDBJ databases">
        <title>Genome sequence analysis of Clostridium chauvoei strains of European origin and evaluation of typing options for outbreak investigations.</title>
        <authorList>
            <person name="Abdel-Glil M."/>
            <person name="Thomas P."/>
            <person name="Seyboldt C."/>
        </authorList>
    </citation>
    <scope>NUCLEOTIDE SEQUENCE [LARGE SCALE GENOMIC DNA]</scope>
    <source>
        <strain evidence="7 8">S0260-09</strain>
    </source>
</reference>
<name>A0ABD4RH22_9CLOT</name>
<comment type="similarity">
    <text evidence="2">Belongs to the multi antimicrobial extrusion (MATE) (TC 2.A.66.1) family.</text>
</comment>
<gene>
    <name evidence="7" type="ORF">K4H94_06860</name>
</gene>
<dbReference type="Proteomes" id="UP000775179">
    <property type="component" value="Unassembled WGS sequence"/>
</dbReference>
<dbReference type="GeneID" id="66302111"/>
<evidence type="ECO:0000256" key="6">
    <source>
        <dbReference type="SAM" id="Phobius"/>
    </source>
</evidence>
<evidence type="ECO:0000256" key="3">
    <source>
        <dbReference type="ARBA" id="ARBA00020268"/>
    </source>
</evidence>
<evidence type="ECO:0000256" key="4">
    <source>
        <dbReference type="ARBA" id="ARBA00022448"/>
    </source>
</evidence>
<dbReference type="InterPro" id="IPR002528">
    <property type="entry name" value="MATE_fam"/>
</dbReference>
<dbReference type="PANTHER" id="PTHR43298">
    <property type="entry name" value="MULTIDRUG RESISTANCE PROTEIN NORM-RELATED"/>
    <property type="match status" value="1"/>
</dbReference>
<keyword evidence="4" id="KW-0813">Transport</keyword>